<evidence type="ECO:0000313" key="3">
    <source>
        <dbReference type="Proteomes" id="UP000001979"/>
    </source>
</evidence>
<feature type="transmembrane region" description="Helical" evidence="1">
    <location>
        <begin position="7"/>
        <end position="28"/>
    </location>
</feature>
<name>Q12YS6_METBU</name>
<dbReference type="KEGG" id="mbu:Mbur_0412"/>
<feature type="transmembrane region" description="Helical" evidence="1">
    <location>
        <begin position="65"/>
        <end position="85"/>
    </location>
</feature>
<dbReference type="EMBL" id="CP000300">
    <property type="protein sequence ID" value="ABE51400.1"/>
    <property type="molecule type" value="Genomic_DNA"/>
</dbReference>
<sequence>MKIGVHDAAIVCSFLIPMPLILLLYSAICIPCLYLASLAYLILAASCIQILFNDPVAKGNKLKDRMIMTLTISSFVGIFTEIALVF</sequence>
<keyword evidence="1" id="KW-0812">Transmembrane</keyword>
<protein>
    <submittedName>
        <fullName evidence="2">Uncharacterized protein</fullName>
    </submittedName>
</protein>
<feature type="transmembrane region" description="Helical" evidence="1">
    <location>
        <begin position="34"/>
        <end position="53"/>
    </location>
</feature>
<reference evidence="3" key="1">
    <citation type="journal article" date="2009" name="ISME J.">
        <title>The genome sequence of the psychrophilic archaeon, Methanococcoides burtonii: the role of genome evolution in cold adaptation.</title>
        <authorList>
            <person name="Allen M.A."/>
            <person name="Lauro F.M."/>
            <person name="Williams T.J."/>
            <person name="Burg D."/>
            <person name="Siddiqui K.S."/>
            <person name="De Francisci D."/>
            <person name="Chong K.W."/>
            <person name="Pilak O."/>
            <person name="Chew H.H."/>
            <person name="De Maere M.Z."/>
            <person name="Ting L."/>
            <person name="Katrib M."/>
            <person name="Ng C."/>
            <person name="Sowers K.R."/>
            <person name="Galperin M.Y."/>
            <person name="Anderson I.J."/>
            <person name="Ivanova N."/>
            <person name="Dalin E."/>
            <person name="Martinez M."/>
            <person name="Lapidus A."/>
            <person name="Hauser L."/>
            <person name="Land M."/>
            <person name="Thomas T."/>
            <person name="Cavicchioli R."/>
        </authorList>
    </citation>
    <scope>NUCLEOTIDE SEQUENCE [LARGE SCALE GENOMIC DNA]</scope>
    <source>
        <strain evidence="3">DSM 6242 / NBRC 107633 / OCM 468 / ACE-M</strain>
    </source>
</reference>
<evidence type="ECO:0000256" key="1">
    <source>
        <dbReference type="SAM" id="Phobius"/>
    </source>
</evidence>
<organism evidence="2 3">
    <name type="scientific">Methanococcoides burtonii (strain DSM 6242 / NBRC 107633 / OCM 468 / ACE-M)</name>
    <dbReference type="NCBI Taxonomy" id="259564"/>
    <lineage>
        <taxon>Archaea</taxon>
        <taxon>Methanobacteriati</taxon>
        <taxon>Methanobacteriota</taxon>
        <taxon>Stenosarchaea group</taxon>
        <taxon>Methanomicrobia</taxon>
        <taxon>Methanosarcinales</taxon>
        <taxon>Methanosarcinaceae</taxon>
        <taxon>Methanococcoides</taxon>
    </lineage>
</organism>
<evidence type="ECO:0000313" key="2">
    <source>
        <dbReference type="EMBL" id="ABE51400.1"/>
    </source>
</evidence>
<dbReference type="HOGENOM" id="CLU_2490431_0_0_2"/>
<keyword evidence="3" id="KW-1185">Reference proteome</keyword>
<accession>Q12YS6</accession>
<proteinExistence type="predicted"/>
<keyword evidence="1" id="KW-0472">Membrane</keyword>
<gene>
    <name evidence="2" type="ordered locus">Mbur_0412</name>
</gene>
<dbReference type="AlphaFoldDB" id="Q12YS6"/>
<dbReference type="Proteomes" id="UP000001979">
    <property type="component" value="Chromosome"/>
</dbReference>
<keyword evidence="1" id="KW-1133">Transmembrane helix</keyword>